<dbReference type="GO" id="GO:0004190">
    <property type="term" value="F:aspartic-type endopeptidase activity"/>
    <property type="evidence" value="ECO:0007669"/>
    <property type="project" value="InterPro"/>
</dbReference>
<evidence type="ECO:0000313" key="2">
    <source>
        <dbReference type="EMBL" id="MUN54938.1"/>
    </source>
</evidence>
<dbReference type="Proteomes" id="UP000462152">
    <property type="component" value="Unassembled WGS sequence"/>
</dbReference>
<keyword evidence="3" id="KW-1185">Reference proteome</keyword>
<organism evidence="2 3">
    <name type="scientific">Rothia koreensis</name>
    <dbReference type="NCBI Taxonomy" id="592378"/>
    <lineage>
        <taxon>Bacteria</taxon>
        <taxon>Bacillati</taxon>
        <taxon>Actinomycetota</taxon>
        <taxon>Actinomycetes</taxon>
        <taxon>Micrococcales</taxon>
        <taxon>Micrococcaceae</taxon>
        <taxon>Rothia</taxon>
    </lineage>
</organism>
<feature type="transmembrane region" description="Helical" evidence="1">
    <location>
        <begin position="75"/>
        <end position="96"/>
    </location>
</feature>
<sequence length="173" mass="17900">MVALIGSWWHEGARGFLSASLGSACVVMYLLCVGRLSIVDVLHHRLPRAWVHQLTLVLGLGLPASALCAGEPARVLTSAAGALGTGLLYGTVRALSPGWLGRGDVRLAPALGAACGFVAPGHAVAAVVLTFGACGAWGTFLVLSRRARPHDRIAMGPWMSGCSTLVWLALPPT</sequence>
<dbReference type="EMBL" id="WOGT01000003">
    <property type="protein sequence ID" value="MUN54938.1"/>
    <property type="molecule type" value="Genomic_DNA"/>
</dbReference>
<proteinExistence type="predicted"/>
<gene>
    <name evidence="2" type="ORF">GMA10_06885</name>
</gene>
<dbReference type="AlphaFoldDB" id="A0A7K1LIE7"/>
<evidence type="ECO:0000313" key="3">
    <source>
        <dbReference type="Proteomes" id="UP000462152"/>
    </source>
</evidence>
<dbReference type="RefSeq" id="WP_129315053.1">
    <property type="nucleotide sequence ID" value="NZ_NOIQ01000003.1"/>
</dbReference>
<feature type="transmembrane region" description="Helical" evidence="1">
    <location>
        <begin position="108"/>
        <end position="141"/>
    </location>
</feature>
<evidence type="ECO:0000256" key="1">
    <source>
        <dbReference type="SAM" id="Phobius"/>
    </source>
</evidence>
<dbReference type="OrthoDB" id="2087435at2"/>
<accession>A0A7K1LIE7</accession>
<reference evidence="2 3" key="1">
    <citation type="submission" date="2019-12" db="EMBL/GenBank/DDBJ databases">
        <authorList>
            <person name="Li J."/>
            <person name="Shi Y."/>
            <person name="Xu G."/>
            <person name="Xiao D."/>
            <person name="Ran X."/>
        </authorList>
    </citation>
    <scope>NUCLEOTIDE SEQUENCE [LARGE SCALE GENOMIC DNA]</scope>
    <source>
        <strain evidence="2 3">JCM 15915</strain>
    </source>
</reference>
<feature type="transmembrane region" description="Helical" evidence="1">
    <location>
        <begin position="16"/>
        <end position="38"/>
    </location>
</feature>
<name>A0A7K1LIE7_9MICC</name>
<keyword evidence="1" id="KW-0472">Membrane</keyword>
<feature type="transmembrane region" description="Helical" evidence="1">
    <location>
        <begin position="50"/>
        <end position="68"/>
    </location>
</feature>
<keyword evidence="1" id="KW-1133">Transmembrane helix</keyword>
<keyword evidence="1" id="KW-0812">Transmembrane</keyword>
<comment type="caution">
    <text evidence="2">The sequence shown here is derived from an EMBL/GenBank/DDBJ whole genome shotgun (WGS) entry which is preliminary data.</text>
</comment>
<protein>
    <submittedName>
        <fullName evidence="2">Prepilin peptidase</fullName>
    </submittedName>
</protein>
<dbReference type="GO" id="GO:0016020">
    <property type="term" value="C:membrane"/>
    <property type="evidence" value="ECO:0007669"/>
    <property type="project" value="InterPro"/>
</dbReference>